<gene>
    <name evidence="2" type="ORF">E8L99_05465</name>
</gene>
<keyword evidence="3" id="KW-1185">Reference proteome</keyword>
<name>A0A4D7QDI0_9HYPH</name>
<dbReference type="Pfam" id="PF00144">
    <property type="entry name" value="Beta-lactamase"/>
    <property type="match status" value="1"/>
</dbReference>
<dbReference type="AlphaFoldDB" id="A0A4D7QDI0"/>
<dbReference type="EMBL" id="CP039865">
    <property type="protein sequence ID" value="QCK85268.1"/>
    <property type="molecule type" value="Genomic_DNA"/>
</dbReference>
<dbReference type="SUPFAM" id="SSF56601">
    <property type="entry name" value="beta-lactamase/transpeptidase-like"/>
    <property type="match status" value="1"/>
</dbReference>
<dbReference type="PANTHER" id="PTHR43283">
    <property type="entry name" value="BETA-LACTAMASE-RELATED"/>
    <property type="match status" value="1"/>
</dbReference>
<dbReference type="KEGG" id="paqt:E8L99_05465"/>
<dbReference type="Proteomes" id="UP000298588">
    <property type="component" value="Chromosome"/>
</dbReference>
<dbReference type="OrthoDB" id="9808046at2"/>
<feature type="domain" description="Beta-lactamase-related" evidence="1">
    <location>
        <begin position="7"/>
        <end position="368"/>
    </location>
</feature>
<dbReference type="RefSeq" id="WP_137098602.1">
    <property type="nucleotide sequence ID" value="NZ_CP039865.1"/>
</dbReference>
<sequence>MQQLAGLDEILSQSTEAGEVPGVAAAVGTHDRILYQGAFGRRSLSTPDPMNLDTVAWIASMTKAVTTVALLQLVEQGRIDLDAPAGRYCPEIGAVRVLESFADDGTPRLRPPSGPVTVCHLLTHTSGYSYDFASAAIRKYMKATGLPPTNSGKRASLGAPLIADPGNQFIYGISTDWAGQIVEAVSGETLGDYCRTNIFDPLGMADTMFKLGASQHARRATVHAVKEDGSFVPTEMVVEQNPEFASGGGGLYSTVGDYLTFTRMILAGGRLNGQQILSRESVASLRRDEIPHLTIPGLPLFSPMGPRVADFFPGKPTGWSLAFQINREATPEGRSVGSLFWGGFANTFYWIDPIRDITGVFITQIVPFFDPRAVKLFKEFETEVYRRL</sequence>
<organism evidence="2 3">
    <name type="scientific">Phreatobacter aquaticus</name>
    <dbReference type="NCBI Taxonomy" id="2570229"/>
    <lineage>
        <taxon>Bacteria</taxon>
        <taxon>Pseudomonadati</taxon>
        <taxon>Pseudomonadota</taxon>
        <taxon>Alphaproteobacteria</taxon>
        <taxon>Hyphomicrobiales</taxon>
        <taxon>Phreatobacteraceae</taxon>
        <taxon>Phreatobacter</taxon>
    </lineage>
</organism>
<evidence type="ECO:0000313" key="2">
    <source>
        <dbReference type="EMBL" id="QCK85268.1"/>
    </source>
</evidence>
<dbReference type="PANTHER" id="PTHR43283:SF3">
    <property type="entry name" value="BETA-LACTAMASE FAMILY PROTEIN (AFU_ORTHOLOGUE AFUA_5G07500)"/>
    <property type="match status" value="1"/>
</dbReference>
<reference evidence="2 3" key="1">
    <citation type="submission" date="2019-04" db="EMBL/GenBank/DDBJ databases">
        <title>Phreatobacter aquaticus sp. nov.</title>
        <authorList>
            <person name="Choi A."/>
            <person name="Baek K."/>
        </authorList>
    </citation>
    <scope>NUCLEOTIDE SEQUENCE [LARGE SCALE GENOMIC DNA]</scope>
    <source>
        <strain evidence="2 3">NMCR1094</strain>
    </source>
</reference>
<evidence type="ECO:0000313" key="3">
    <source>
        <dbReference type="Proteomes" id="UP000298588"/>
    </source>
</evidence>
<protein>
    <submittedName>
        <fullName evidence="2">Beta-lactamase family protein</fullName>
    </submittedName>
</protein>
<dbReference type="Gene3D" id="3.40.710.10">
    <property type="entry name" value="DD-peptidase/beta-lactamase superfamily"/>
    <property type="match status" value="1"/>
</dbReference>
<dbReference type="InterPro" id="IPR012338">
    <property type="entry name" value="Beta-lactam/transpept-like"/>
</dbReference>
<dbReference type="InterPro" id="IPR050789">
    <property type="entry name" value="Diverse_Enzym_Activities"/>
</dbReference>
<dbReference type="InterPro" id="IPR001466">
    <property type="entry name" value="Beta-lactam-related"/>
</dbReference>
<proteinExistence type="predicted"/>
<evidence type="ECO:0000259" key="1">
    <source>
        <dbReference type="Pfam" id="PF00144"/>
    </source>
</evidence>
<accession>A0A4D7QDI0</accession>